<accession>A0B6W7</accession>
<dbReference type="InterPro" id="IPR011742">
    <property type="entry name" value="CRISPR-assoc_prot_TM1812"/>
</dbReference>
<dbReference type="AlphaFoldDB" id="A0B6W7"/>
<reference evidence="1 2" key="1">
    <citation type="submission" date="2006-10" db="EMBL/GenBank/DDBJ databases">
        <title>Complete sequence of Methanosaeta thermophila PT.</title>
        <authorList>
            <consortium name="US DOE Joint Genome Institute"/>
            <person name="Copeland A."/>
            <person name="Lucas S."/>
            <person name="Lapidus A."/>
            <person name="Barry K."/>
            <person name="Detter J.C."/>
            <person name="Glavina del Rio T."/>
            <person name="Hammon N."/>
            <person name="Israni S."/>
            <person name="Pitluck S."/>
            <person name="Chain P."/>
            <person name="Malfatti S."/>
            <person name="Shin M."/>
            <person name="Vergez L."/>
            <person name="Schmutz J."/>
            <person name="Larimer F."/>
            <person name="Land M."/>
            <person name="Hauser L."/>
            <person name="Kyrpides N."/>
            <person name="Kim E."/>
            <person name="Smith K.S."/>
            <person name="Ingram-Smith C."/>
            <person name="Richardson P."/>
        </authorList>
    </citation>
    <scope>NUCLEOTIDE SEQUENCE [LARGE SCALE GENOMIC DNA]</scope>
    <source>
        <strain evidence="2">DSM 6194 / JCM 14653 / NBRC 101360 / PT</strain>
    </source>
</reference>
<sequence>MGFSLLCINCRLKICMDRYIMDNRVLLTALGLNPKETTYTLGNRTCKSLLSPVALYNLLPEDERFDRVLALCTEEVLEKTFPLLREELPVMCEPTRVHSGVSAGDLQATLHNMLEKIPEKAELILDVTHGFRHYPFLFFTACLYLKALKDVKIKKIWYGRLDAKNPDGATPFIDLSILLEMIDWFRVVQSFRDMSNPKALADKLLAYKRDVIKPDTNIPPSTKKKYSAVSSAAKEFAELFGIGLPVEIGMASADLQRLIEELRVEGDLSAIKILLAEDLLLEIENAAERFRLPEGVEKKDLILDIGEIHRQEKLIDAYFEAGYHNNAIGLIRELIISRLMLEDEDGRNSWLDKSQREKIERCIGALMDYSKKNSADLTKDRKELAGIWSSVIDARNKLHHYGMTKDIVSDKQIGIPKWWDDLKQRLDDNSFWDCGFGGGSGRLLISALGLHPGFLYTALRNVNPELCLVIASHETVGRWDELARMASYSGDFDVKEMDAHSFDDGKTIVVNSGELLVRFDEVVCNLTGGTAAMQYAVIQLARRAERLGRNVRWIAVIDNRSIEEQNLNPYVEGEVVFLEDAGI</sequence>
<organism evidence="1 2">
    <name type="scientific">Methanothrix thermoacetophila (strain DSM 6194 / JCM 14653 / NBRC 101360 / PT)</name>
    <name type="common">Methanosaeta thermophila</name>
    <dbReference type="NCBI Taxonomy" id="349307"/>
    <lineage>
        <taxon>Archaea</taxon>
        <taxon>Methanobacteriati</taxon>
        <taxon>Methanobacteriota</taxon>
        <taxon>Stenosarchaea group</taxon>
        <taxon>Methanomicrobia</taxon>
        <taxon>Methanotrichales</taxon>
        <taxon>Methanotrichaceae</taxon>
        <taxon>Methanothrix</taxon>
    </lineage>
</organism>
<proteinExistence type="predicted"/>
<evidence type="ECO:0000313" key="1">
    <source>
        <dbReference type="EMBL" id="ABK14441.1"/>
    </source>
</evidence>
<gene>
    <name evidence="1" type="ordered locus">Mthe_0651</name>
</gene>
<dbReference type="KEGG" id="mtp:Mthe_0651"/>
<keyword evidence="2" id="KW-1185">Reference proteome</keyword>
<dbReference type="EMBL" id="CP000477">
    <property type="protein sequence ID" value="ABK14441.1"/>
    <property type="molecule type" value="Genomic_DNA"/>
</dbReference>
<name>A0B6W7_METTP</name>
<dbReference type="STRING" id="349307.Mthe_0651"/>
<dbReference type="NCBIfam" id="TIGR02549">
    <property type="entry name" value="CRISPR_DxTHG"/>
    <property type="match status" value="1"/>
</dbReference>
<dbReference type="Proteomes" id="UP000000674">
    <property type="component" value="Chromosome"/>
</dbReference>
<protein>
    <submittedName>
        <fullName evidence="1">CRISPR-associated protein, Csx2 family</fullName>
    </submittedName>
</protein>
<evidence type="ECO:0000313" key="2">
    <source>
        <dbReference type="Proteomes" id="UP000000674"/>
    </source>
</evidence>
<dbReference type="CDD" id="cd09732">
    <property type="entry name" value="Csx1_III-U"/>
    <property type="match status" value="1"/>
</dbReference>
<dbReference type="HOGENOM" id="CLU_025124_1_0_2"/>
<dbReference type="InterPro" id="IPR013383">
    <property type="entry name" value="CRISPR-assoc_prot_DxTHG_CS"/>
</dbReference>
<dbReference type="NCBIfam" id="TIGR02221">
    <property type="entry name" value="cas_TM1812"/>
    <property type="match status" value="1"/>
</dbReference>
<dbReference type="SUPFAM" id="SSF160980">
    <property type="entry name" value="SSO1389-like"/>
    <property type="match status" value="1"/>
</dbReference>